<feature type="compositionally biased region" description="Acidic residues" evidence="1">
    <location>
        <begin position="170"/>
        <end position="179"/>
    </location>
</feature>
<feature type="domain" description="DUF4211" evidence="2">
    <location>
        <begin position="265"/>
        <end position="397"/>
    </location>
</feature>
<evidence type="ECO:0000259" key="2">
    <source>
        <dbReference type="Pfam" id="PF13926"/>
    </source>
</evidence>
<feature type="compositionally biased region" description="Acidic residues" evidence="1">
    <location>
        <begin position="221"/>
        <end position="230"/>
    </location>
</feature>
<dbReference type="OrthoDB" id="21499at2759"/>
<dbReference type="EMBL" id="KV417563">
    <property type="protein sequence ID" value="KZP19459.1"/>
    <property type="molecule type" value="Genomic_DNA"/>
</dbReference>
<sequence length="529" mass="59791">MSRRAKQTGKPLKQQTLTSFLPSSPQRGPPSPTNSKSRKLPISSQRTASARKPVPVPVDNNEDSDGDTSDVDAIQFEPDVIELSDEDASPRRPTTQRRGVPATQARGLKLDDDSGDLFSTRSDGSISESRKKVRLGKRKQVVELSESEEEAVQPRRRKLIKGTRPPSVDSDGEDLMEEVEEHRILQKRMRTRDKRTAFQKNLEKLKRKKLGLAAQSSSEDSANEEEEEEESPLRSSSVVPFAGAKPHTSDGEEGSEDESQDEDTFIVEDDAAAAELPPEFSMDTHQDLAHQFKIICQFFVHLAVQKPKDRHSYMEHTMKNTKYFSVPLQIARRKLSGLKDSLVASSVWRPDFKNQLQRYPTFELTSLSFAIPACDACHLGGRMSTLLGRVGGNPYDRMGFKPLDDISSSESESDDDKERPSKEFHLGRFCAKRTRVFHRFTHWEHALFESLEREVDELRKSDGSRGFVRVAFAKGIKPPEDLTDADGIMDWLDQRGIIDMEWQSVRELMESARNLEMASKRGENDVDVD</sequence>
<proteinExistence type="predicted"/>
<evidence type="ECO:0000313" key="4">
    <source>
        <dbReference type="Proteomes" id="UP000076532"/>
    </source>
</evidence>
<feature type="region of interest" description="Disordered" evidence="1">
    <location>
        <begin position="401"/>
        <end position="420"/>
    </location>
</feature>
<dbReference type="InterPro" id="IPR025451">
    <property type="entry name" value="DUF4211"/>
</dbReference>
<accession>A0A166I1P4</accession>
<feature type="compositionally biased region" description="Polar residues" evidence="1">
    <location>
        <begin position="117"/>
        <end position="127"/>
    </location>
</feature>
<feature type="compositionally biased region" description="Polar residues" evidence="1">
    <location>
        <begin position="13"/>
        <end position="26"/>
    </location>
</feature>
<dbReference type="PANTHER" id="PTHR14689:SF0">
    <property type="entry name" value="COILED-COIL DOMAIN-CONTAINING PROTEIN 82"/>
    <property type="match status" value="1"/>
</dbReference>
<evidence type="ECO:0000256" key="1">
    <source>
        <dbReference type="SAM" id="MobiDB-lite"/>
    </source>
</evidence>
<dbReference type="Pfam" id="PF13926">
    <property type="entry name" value="DUF4211"/>
    <property type="match status" value="1"/>
</dbReference>
<dbReference type="Proteomes" id="UP000076532">
    <property type="component" value="Unassembled WGS sequence"/>
</dbReference>
<protein>
    <recommendedName>
        <fullName evidence="2">DUF4211 domain-containing protein</fullName>
    </recommendedName>
</protein>
<keyword evidence="4" id="KW-1185">Reference proteome</keyword>
<reference evidence="3 4" key="1">
    <citation type="journal article" date="2016" name="Mol. Biol. Evol.">
        <title>Comparative Genomics of Early-Diverging Mushroom-Forming Fungi Provides Insights into the Origins of Lignocellulose Decay Capabilities.</title>
        <authorList>
            <person name="Nagy L.G."/>
            <person name="Riley R."/>
            <person name="Tritt A."/>
            <person name="Adam C."/>
            <person name="Daum C."/>
            <person name="Floudas D."/>
            <person name="Sun H."/>
            <person name="Yadav J.S."/>
            <person name="Pangilinan J."/>
            <person name="Larsson K.H."/>
            <person name="Matsuura K."/>
            <person name="Barry K."/>
            <person name="Labutti K."/>
            <person name="Kuo R."/>
            <person name="Ohm R.A."/>
            <person name="Bhattacharya S.S."/>
            <person name="Shirouzu T."/>
            <person name="Yoshinaga Y."/>
            <person name="Martin F.M."/>
            <person name="Grigoriev I.V."/>
            <person name="Hibbett D.S."/>
        </authorList>
    </citation>
    <scope>NUCLEOTIDE SEQUENCE [LARGE SCALE GENOMIC DNA]</scope>
    <source>
        <strain evidence="3 4">CBS 109695</strain>
    </source>
</reference>
<dbReference type="PANTHER" id="PTHR14689">
    <property type="entry name" value="PHORBOL-ESTER_DAG-TYPE DOMAIN-CONTAINING PROTEIN"/>
    <property type="match status" value="1"/>
</dbReference>
<dbReference type="GO" id="GO:0005634">
    <property type="term" value="C:nucleus"/>
    <property type="evidence" value="ECO:0007669"/>
    <property type="project" value="TreeGrafter"/>
</dbReference>
<feature type="region of interest" description="Disordered" evidence="1">
    <location>
        <begin position="1"/>
        <end position="262"/>
    </location>
</feature>
<name>A0A166I1P4_9AGAM</name>
<organism evidence="3 4">
    <name type="scientific">Athelia psychrophila</name>
    <dbReference type="NCBI Taxonomy" id="1759441"/>
    <lineage>
        <taxon>Eukaryota</taxon>
        <taxon>Fungi</taxon>
        <taxon>Dikarya</taxon>
        <taxon>Basidiomycota</taxon>
        <taxon>Agaricomycotina</taxon>
        <taxon>Agaricomycetes</taxon>
        <taxon>Agaricomycetidae</taxon>
        <taxon>Atheliales</taxon>
        <taxon>Atheliaceae</taxon>
        <taxon>Athelia</taxon>
    </lineage>
</organism>
<gene>
    <name evidence="3" type="ORF">FIBSPDRAFT_827984</name>
</gene>
<feature type="compositionally biased region" description="Acidic residues" evidence="1">
    <location>
        <begin position="60"/>
        <end position="70"/>
    </location>
</feature>
<feature type="compositionally biased region" description="Acidic residues" evidence="1">
    <location>
        <begin position="251"/>
        <end position="262"/>
    </location>
</feature>
<dbReference type="AlphaFoldDB" id="A0A166I1P4"/>
<evidence type="ECO:0000313" key="3">
    <source>
        <dbReference type="EMBL" id="KZP19459.1"/>
    </source>
</evidence>
<dbReference type="STRING" id="436010.A0A166I1P4"/>